<dbReference type="PANTHER" id="PTHR48125">
    <property type="entry name" value="LP07818P1"/>
    <property type="match status" value="1"/>
</dbReference>
<keyword evidence="2" id="KW-0812">Transmembrane</keyword>
<dbReference type="Proteomes" id="UP000317835">
    <property type="component" value="Chromosome"/>
</dbReference>
<accession>A0A518HAF0</accession>
<dbReference type="RefSeq" id="WP_145275885.1">
    <property type="nucleotide sequence ID" value="NZ_CP036426.1"/>
</dbReference>
<feature type="compositionally biased region" description="Pro residues" evidence="1">
    <location>
        <begin position="171"/>
        <end position="184"/>
    </location>
</feature>
<dbReference type="KEGG" id="tpla:ElP_57780"/>
<keyword evidence="2" id="KW-1133">Transmembrane helix</keyword>
<reference evidence="3 4" key="1">
    <citation type="submission" date="2019-02" db="EMBL/GenBank/DDBJ databases">
        <title>Deep-cultivation of Planctomycetes and their phenomic and genomic characterization uncovers novel biology.</title>
        <authorList>
            <person name="Wiegand S."/>
            <person name="Jogler M."/>
            <person name="Boedeker C."/>
            <person name="Pinto D."/>
            <person name="Vollmers J."/>
            <person name="Rivas-Marin E."/>
            <person name="Kohn T."/>
            <person name="Peeters S.H."/>
            <person name="Heuer A."/>
            <person name="Rast P."/>
            <person name="Oberbeckmann S."/>
            <person name="Bunk B."/>
            <person name="Jeske O."/>
            <person name="Meyerdierks A."/>
            <person name="Storesund J.E."/>
            <person name="Kallscheuer N."/>
            <person name="Luecker S."/>
            <person name="Lage O.M."/>
            <person name="Pohl T."/>
            <person name="Merkel B.J."/>
            <person name="Hornburger P."/>
            <person name="Mueller R.-W."/>
            <person name="Bruemmer F."/>
            <person name="Labrenz M."/>
            <person name="Spormann A.M."/>
            <person name="Op den Camp H."/>
            <person name="Overmann J."/>
            <person name="Amann R."/>
            <person name="Jetten M.S.M."/>
            <person name="Mascher T."/>
            <person name="Medema M.H."/>
            <person name="Devos D.P."/>
            <person name="Kaster A.-K."/>
            <person name="Ovreas L."/>
            <person name="Rohde M."/>
            <person name="Galperin M.Y."/>
            <person name="Jogler C."/>
        </authorList>
    </citation>
    <scope>NUCLEOTIDE SEQUENCE [LARGE SCALE GENOMIC DNA]</scope>
    <source>
        <strain evidence="3 4">ElP</strain>
    </source>
</reference>
<evidence type="ECO:0000313" key="4">
    <source>
        <dbReference type="Proteomes" id="UP000317835"/>
    </source>
</evidence>
<sequence length="522" mass="56655">MGLFGKAKKFVKGLGPAEPVEPQAFRVSCPEGHVIRGRRTEGYQALRCPDCGAGVFVLPQSPLPMPPAPATRADEAAVGAGGPSDDAPIPLADHVPEGAIDEGEVEWLEPVEPGAGLPGEQPTPAFDPVEAAVSELPEGEEVPEPPRRPPTSPTTRPRRPAPAPAGDRGRPSPPRPTPQGPRPARPGGRRILVPDRPSLRDRVRRNRPMLVGLAMVVVVLGTAAFSIYRNARRDYPTMVQRGRDEGIPALEDGDFDLAHRLLSRAAEAVEALGGQIGGAEEVRQAAREAAIFVDLIPDRLEAILDERARTVDESRWQSTFDRFYRGRSILLSAEVTGTPAASGRFEINYRVLNRTATSPRVARIDFEGFRLFESGSPEVGARLQFGARLEAIWSEEGGYRIQLQPESGVTITHVEALDALGWRPIEAAALRPIDPPPPHPILLATLLTPPPPPPAQDLKGQTREQVQEQLGTPRSYARSASQGESIEQWIFDGPSGTRQYINFRRSTGRSGPAVVDDQFFLR</sequence>
<keyword evidence="4" id="KW-1185">Reference proteome</keyword>
<evidence type="ECO:0000256" key="2">
    <source>
        <dbReference type="SAM" id="Phobius"/>
    </source>
</evidence>
<dbReference type="EMBL" id="CP036426">
    <property type="protein sequence ID" value="QDV37831.1"/>
    <property type="molecule type" value="Genomic_DNA"/>
</dbReference>
<organism evidence="3 4">
    <name type="scientific">Tautonia plasticadhaerens</name>
    <dbReference type="NCBI Taxonomy" id="2527974"/>
    <lineage>
        <taxon>Bacteria</taxon>
        <taxon>Pseudomonadati</taxon>
        <taxon>Planctomycetota</taxon>
        <taxon>Planctomycetia</taxon>
        <taxon>Isosphaerales</taxon>
        <taxon>Isosphaeraceae</taxon>
        <taxon>Tautonia</taxon>
    </lineage>
</organism>
<dbReference type="OrthoDB" id="208967at2"/>
<evidence type="ECO:0000256" key="1">
    <source>
        <dbReference type="SAM" id="MobiDB-lite"/>
    </source>
</evidence>
<name>A0A518HAF0_9BACT</name>
<dbReference type="PANTHER" id="PTHR48125:SF10">
    <property type="entry name" value="OS12G0136300 PROTEIN"/>
    <property type="match status" value="1"/>
</dbReference>
<feature type="transmembrane region" description="Helical" evidence="2">
    <location>
        <begin position="209"/>
        <end position="228"/>
    </location>
</feature>
<proteinExistence type="predicted"/>
<gene>
    <name evidence="3" type="ORF">ElP_57780</name>
</gene>
<dbReference type="AlphaFoldDB" id="A0A518HAF0"/>
<evidence type="ECO:0000313" key="3">
    <source>
        <dbReference type="EMBL" id="QDV37831.1"/>
    </source>
</evidence>
<feature type="region of interest" description="Disordered" evidence="1">
    <location>
        <begin position="66"/>
        <end position="89"/>
    </location>
</feature>
<keyword evidence="2" id="KW-0472">Membrane</keyword>
<protein>
    <submittedName>
        <fullName evidence="3">Uncharacterized protein</fullName>
    </submittedName>
</protein>
<feature type="region of interest" description="Disordered" evidence="1">
    <location>
        <begin position="450"/>
        <end position="483"/>
    </location>
</feature>
<feature type="region of interest" description="Disordered" evidence="1">
    <location>
        <begin position="134"/>
        <end position="200"/>
    </location>
</feature>
<feature type="compositionally biased region" description="Polar residues" evidence="1">
    <location>
        <begin position="467"/>
        <end position="483"/>
    </location>
</feature>